<accession>A0A166Z8D3</accession>
<sequence>MKLNKKNLKTLSKSSLESVYGGLTSTGAEPTLQANKQAIILENKKP</sequence>
<dbReference type="RefSeq" id="WP_155730663.1">
    <property type="nucleotide sequence ID" value="NZ_AUXT01000199.1"/>
</dbReference>
<proteinExistence type="predicted"/>
<dbReference type="Proteomes" id="UP000076587">
    <property type="component" value="Unassembled WGS sequence"/>
</dbReference>
<protein>
    <submittedName>
        <fullName evidence="1">Uncharacterized protein</fullName>
    </submittedName>
</protein>
<gene>
    <name evidence="1" type="ORF">N482_18135</name>
</gene>
<organism evidence="1 2">
    <name type="scientific">Pseudoalteromonas luteoviolacea NCIMB 1942</name>
    <dbReference type="NCBI Taxonomy" id="1365253"/>
    <lineage>
        <taxon>Bacteria</taxon>
        <taxon>Pseudomonadati</taxon>
        <taxon>Pseudomonadota</taxon>
        <taxon>Gammaproteobacteria</taxon>
        <taxon>Alteromonadales</taxon>
        <taxon>Pseudoalteromonadaceae</taxon>
        <taxon>Pseudoalteromonas</taxon>
    </lineage>
</organism>
<evidence type="ECO:0000313" key="2">
    <source>
        <dbReference type="Proteomes" id="UP000076587"/>
    </source>
</evidence>
<dbReference type="AlphaFoldDB" id="A0A166Z8D3"/>
<name>A0A166Z8D3_9GAMM</name>
<reference evidence="1 2" key="1">
    <citation type="submission" date="2013-07" db="EMBL/GenBank/DDBJ databases">
        <title>Comparative Genomic and Metabolomic Analysis of Twelve Strains of Pseudoalteromonas luteoviolacea.</title>
        <authorList>
            <person name="Vynne N.G."/>
            <person name="Mansson M."/>
            <person name="Gram L."/>
        </authorList>
    </citation>
    <scope>NUCLEOTIDE SEQUENCE [LARGE SCALE GENOMIC DNA]</scope>
    <source>
        <strain evidence="1 2">NCIMB 1942</strain>
    </source>
</reference>
<comment type="caution">
    <text evidence="1">The sequence shown here is derived from an EMBL/GenBank/DDBJ whole genome shotgun (WGS) entry which is preliminary data.</text>
</comment>
<dbReference type="PATRIC" id="fig|1365253.3.peg.4381"/>
<dbReference type="EMBL" id="AUXT01000199">
    <property type="protein sequence ID" value="KZN44046.1"/>
    <property type="molecule type" value="Genomic_DNA"/>
</dbReference>
<evidence type="ECO:0000313" key="1">
    <source>
        <dbReference type="EMBL" id="KZN44046.1"/>
    </source>
</evidence>